<accession>A0A7X3IGQ5</accession>
<dbReference type="AlphaFoldDB" id="A0A7X3IGQ5"/>
<proteinExistence type="predicted"/>
<sequence length="142" mass="15717">MIVYIGYVLGVLILAAAGILAWRNSRIIAEQRKTKGAIPAVSSYTVQVTRQSETETSVNVTPLIEAAYQELQGTVRVSLCRMNGTMSELKLEHAVQIMEHTCSEYADQGSVIEVLTYSEAVRNEEEGKALDRLGQRLQRSQS</sequence>
<protein>
    <submittedName>
        <fullName evidence="2">Uncharacterized protein</fullName>
    </submittedName>
</protein>
<keyword evidence="1" id="KW-0472">Membrane</keyword>
<comment type="caution">
    <text evidence="2">The sequence shown here is derived from an EMBL/GenBank/DDBJ whole genome shotgun (WGS) entry which is preliminary data.</text>
</comment>
<reference evidence="2 3" key="1">
    <citation type="submission" date="2019-12" db="EMBL/GenBank/DDBJ databases">
        <title>Paenibacillus sp. nov., an endophytic bacterium isolated from the stem of Dendrobium.</title>
        <authorList>
            <person name="Zhao R."/>
        </authorList>
    </citation>
    <scope>NUCLEOTIDE SEQUENCE [LARGE SCALE GENOMIC DNA]</scope>
    <source>
        <strain evidence="2 3">HJL G12</strain>
    </source>
</reference>
<evidence type="ECO:0000313" key="2">
    <source>
        <dbReference type="EMBL" id="MWV43632.1"/>
    </source>
</evidence>
<evidence type="ECO:0000256" key="1">
    <source>
        <dbReference type="SAM" id="Phobius"/>
    </source>
</evidence>
<keyword evidence="1" id="KW-0812">Transmembrane</keyword>
<dbReference type="EMBL" id="WUBI01000001">
    <property type="protein sequence ID" value="MWV43632.1"/>
    <property type="molecule type" value="Genomic_DNA"/>
</dbReference>
<dbReference type="Proteomes" id="UP000460318">
    <property type="component" value="Unassembled WGS sequence"/>
</dbReference>
<gene>
    <name evidence="2" type="ORF">GRF59_08285</name>
</gene>
<keyword evidence="3" id="KW-1185">Reference proteome</keyword>
<name>A0A7X3IGQ5_9BACL</name>
<organism evidence="2 3">
    <name type="scientific">Paenibacillus dendrobii</name>
    <dbReference type="NCBI Taxonomy" id="2691084"/>
    <lineage>
        <taxon>Bacteria</taxon>
        <taxon>Bacillati</taxon>
        <taxon>Bacillota</taxon>
        <taxon>Bacilli</taxon>
        <taxon>Bacillales</taxon>
        <taxon>Paenibacillaceae</taxon>
        <taxon>Paenibacillus</taxon>
    </lineage>
</organism>
<keyword evidence="1" id="KW-1133">Transmembrane helix</keyword>
<evidence type="ECO:0000313" key="3">
    <source>
        <dbReference type="Proteomes" id="UP000460318"/>
    </source>
</evidence>
<feature type="transmembrane region" description="Helical" evidence="1">
    <location>
        <begin position="6"/>
        <end position="23"/>
    </location>
</feature>